<dbReference type="EMBL" id="CP072754">
    <property type="protein sequence ID" value="QUC18638.1"/>
    <property type="molecule type" value="Genomic_DNA"/>
</dbReference>
<keyword evidence="2" id="KW-0862">Zinc</keyword>
<dbReference type="KEGG" id="uvi:66063657"/>
<keyword evidence="2" id="KW-0479">Metal-binding</keyword>
<name>A0A8E5HNR5_USTVR</name>
<evidence type="ECO:0000256" key="3">
    <source>
        <dbReference type="SAM" id="MobiDB-lite"/>
    </source>
</evidence>
<dbReference type="OrthoDB" id="2107166at2759"/>
<gene>
    <name evidence="5" type="ORF">UV8b_02879</name>
</gene>
<sequence>MEFCSTCLTSLSSQSPSLPEPVSRGRRVACCGRIICPDCIRRNPRFEQYCPYCQVSSKLTSLPRHLKNPPSYTAVPSSRTITVESSCAPPPYTPTASAVAPTSGGSDKHELQENEKEPVRDDVLHFLNHDHDSIASLSLRYGVPAAALRHANRITSDHLLLARRTVSIPGAYYKGRGSLSPRPIEGEEEEVNKAKIRRFMTFCKEPDYDVALLYLERSYYDLGASVDAYLADGVWERRHPQELASKSSTQVKIKRPFWHGQSPQ</sequence>
<evidence type="ECO:0000256" key="2">
    <source>
        <dbReference type="PROSITE-ProRule" id="PRU00175"/>
    </source>
</evidence>
<accession>A0A8E5HNR5</accession>
<dbReference type="GeneID" id="66063657"/>
<dbReference type="GO" id="GO:0008270">
    <property type="term" value="F:zinc ion binding"/>
    <property type="evidence" value="ECO:0007669"/>
    <property type="project" value="UniProtKB-KW"/>
</dbReference>
<evidence type="ECO:0000259" key="4">
    <source>
        <dbReference type="PROSITE" id="PS50089"/>
    </source>
</evidence>
<dbReference type="PANTHER" id="PTHR20932">
    <property type="entry name" value="LYSM AND PUTATIVE PEPTIDOGLYCAN-BINDING DOMAIN-CONTAINING PROTEIN"/>
    <property type="match status" value="1"/>
</dbReference>
<dbReference type="Gene3D" id="3.10.350.10">
    <property type="entry name" value="LysM domain"/>
    <property type="match status" value="1"/>
</dbReference>
<proteinExistence type="inferred from homology"/>
<comment type="similarity">
    <text evidence="1">Belongs to the secreted LysM effector family.</text>
</comment>
<protein>
    <recommendedName>
        <fullName evidence="4">RING-type domain-containing protein</fullName>
    </recommendedName>
</protein>
<dbReference type="Proteomes" id="UP000027002">
    <property type="component" value="Chromosome 2"/>
</dbReference>
<dbReference type="RefSeq" id="XP_042996311.1">
    <property type="nucleotide sequence ID" value="XM_043140377.1"/>
</dbReference>
<feature type="domain" description="RING-type" evidence="4">
    <location>
        <begin position="4"/>
        <end position="54"/>
    </location>
</feature>
<dbReference type="InterPro" id="IPR001841">
    <property type="entry name" value="Znf_RING"/>
</dbReference>
<dbReference type="InterPro" id="IPR036779">
    <property type="entry name" value="LysM_dom_sf"/>
</dbReference>
<keyword evidence="2" id="KW-0863">Zinc-finger</keyword>
<evidence type="ECO:0000313" key="6">
    <source>
        <dbReference type="Proteomes" id="UP000027002"/>
    </source>
</evidence>
<dbReference type="InterPro" id="IPR045030">
    <property type="entry name" value="LYSM1-4"/>
</dbReference>
<keyword evidence="6" id="KW-1185">Reference proteome</keyword>
<organism evidence="5 6">
    <name type="scientific">Ustilaginoidea virens</name>
    <name type="common">Rice false smut fungus</name>
    <name type="synonym">Villosiclava virens</name>
    <dbReference type="NCBI Taxonomy" id="1159556"/>
    <lineage>
        <taxon>Eukaryota</taxon>
        <taxon>Fungi</taxon>
        <taxon>Dikarya</taxon>
        <taxon>Ascomycota</taxon>
        <taxon>Pezizomycotina</taxon>
        <taxon>Sordariomycetes</taxon>
        <taxon>Hypocreomycetidae</taxon>
        <taxon>Hypocreales</taxon>
        <taxon>Clavicipitaceae</taxon>
        <taxon>Ustilaginoidea</taxon>
    </lineage>
</organism>
<evidence type="ECO:0000256" key="1">
    <source>
        <dbReference type="ARBA" id="ARBA00044955"/>
    </source>
</evidence>
<reference evidence="5" key="1">
    <citation type="submission" date="2020-03" db="EMBL/GenBank/DDBJ databases">
        <title>A mixture of massive structural variations and highly conserved coding sequences in Ustilaginoidea virens genome.</title>
        <authorList>
            <person name="Zhang K."/>
            <person name="Zhao Z."/>
            <person name="Zhang Z."/>
            <person name="Li Y."/>
            <person name="Hsiang T."/>
            <person name="Sun W."/>
        </authorList>
    </citation>
    <scope>NUCLEOTIDE SEQUENCE</scope>
    <source>
        <strain evidence="5">UV-8b</strain>
    </source>
</reference>
<dbReference type="Pfam" id="PF01476">
    <property type="entry name" value="LysM"/>
    <property type="match status" value="1"/>
</dbReference>
<evidence type="ECO:0000313" key="5">
    <source>
        <dbReference type="EMBL" id="QUC18638.1"/>
    </source>
</evidence>
<feature type="region of interest" description="Disordered" evidence="3">
    <location>
        <begin position="92"/>
        <end position="115"/>
    </location>
</feature>
<dbReference type="InterPro" id="IPR018392">
    <property type="entry name" value="LysM"/>
</dbReference>
<dbReference type="PANTHER" id="PTHR20932:SF31">
    <property type="entry name" value="RING-TYPE DOMAIN-CONTAINING PROTEIN"/>
    <property type="match status" value="1"/>
</dbReference>
<dbReference type="PROSITE" id="PS50089">
    <property type="entry name" value="ZF_RING_2"/>
    <property type="match status" value="1"/>
</dbReference>
<feature type="compositionally biased region" description="Basic and acidic residues" evidence="3">
    <location>
        <begin position="106"/>
        <end position="115"/>
    </location>
</feature>
<dbReference type="AlphaFoldDB" id="A0A8E5HNR5"/>